<reference evidence="2" key="1">
    <citation type="journal article" date="2023" name="Front. Plant Sci.">
        <title>Chromosomal-level genome assembly of Melastoma candidum provides insights into trichome evolution.</title>
        <authorList>
            <person name="Zhong Y."/>
            <person name="Wu W."/>
            <person name="Sun C."/>
            <person name="Zou P."/>
            <person name="Liu Y."/>
            <person name="Dai S."/>
            <person name="Zhou R."/>
        </authorList>
    </citation>
    <scope>NUCLEOTIDE SEQUENCE [LARGE SCALE GENOMIC DNA]</scope>
</reference>
<evidence type="ECO:0000313" key="2">
    <source>
        <dbReference type="Proteomes" id="UP001057402"/>
    </source>
</evidence>
<evidence type="ECO:0000313" key="1">
    <source>
        <dbReference type="EMBL" id="KAI4320119.1"/>
    </source>
</evidence>
<organism evidence="1 2">
    <name type="scientific">Melastoma candidum</name>
    <dbReference type="NCBI Taxonomy" id="119954"/>
    <lineage>
        <taxon>Eukaryota</taxon>
        <taxon>Viridiplantae</taxon>
        <taxon>Streptophyta</taxon>
        <taxon>Embryophyta</taxon>
        <taxon>Tracheophyta</taxon>
        <taxon>Spermatophyta</taxon>
        <taxon>Magnoliopsida</taxon>
        <taxon>eudicotyledons</taxon>
        <taxon>Gunneridae</taxon>
        <taxon>Pentapetalae</taxon>
        <taxon>rosids</taxon>
        <taxon>malvids</taxon>
        <taxon>Myrtales</taxon>
        <taxon>Melastomataceae</taxon>
        <taxon>Melastomatoideae</taxon>
        <taxon>Melastomateae</taxon>
        <taxon>Melastoma</taxon>
    </lineage>
</organism>
<keyword evidence="2" id="KW-1185">Reference proteome</keyword>
<protein>
    <submittedName>
        <fullName evidence="1">Uncharacterized protein</fullName>
    </submittedName>
</protein>
<name>A0ACB9M9P1_9MYRT</name>
<sequence>MRVLLREIIEAAALFSLEGSFRDDETACAISCLRLLVAPREARIGGEARAGLEGGRPLVGHGADEGDAAGKIVVGFGDVGGGAAVARSEDAKRRVRCGRVHERRGEKRSAVAKLRTPGGGFVAAGSDPADLLPEERPRRRSWGRSGRWTLRCQLQEDRGGELGSRFRGRRGRVAAVGPRHGLPSSEELRFPAGAFGRCWFCERPEKAGFEDVNKKRLLCVFDSCHREGLPSPLIWCCCHGYCWWSYSTAPPVAGVLLQGRWFAVARVLVCGCNGAGSRLILGVL</sequence>
<accession>A0ACB9M9P1</accession>
<gene>
    <name evidence="1" type="ORF">MLD38_033630</name>
</gene>
<comment type="caution">
    <text evidence="1">The sequence shown here is derived from an EMBL/GenBank/DDBJ whole genome shotgun (WGS) entry which is preliminary data.</text>
</comment>
<dbReference type="EMBL" id="CM042889">
    <property type="protein sequence ID" value="KAI4320119.1"/>
    <property type="molecule type" value="Genomic_DNA"/>
</dbReference>
<proteinExistence type="predicted"/>
<dbReference type="Proteomes" id="UP001057402">
    <property type="component" value="Chromosome 10"/>
</dbReference>